<dbReference type="Proteomes" id="UP000604046">
    <property type="component" value="Unassembled WGS sequence"/>
</dbReference>
<evidence type="ECO:0000313" key="1">
    <source>
        <dbReference type="EMBL" id="CAE7592500.1"/>
    </source>
</evidence>
<dbReference type="AlphaFoldDB" id="A0A812V1N3"/>
<sequence>MPEDDAPTPVLPSNRLAREKMKEFSGTGTIGMDPLPELRKVWASKTSSELYEDVLQGLRAIPNTTWRTGAVKILRSPEASYCLVMQLGLTCKGHQEPMLAVKTWTHAWLTSLILAYLNSLAAEAGFQTPLSGTSLRVTKNHEAHWHQHDDNTGLQYMTTLGDFAGGETFIVEEEGQEVMELKQAVEGLGLAGQKIRGQRKDARRRIITFHGRKLHCTCPFLDTDERYAITLFSCSNKGLERTSTLTLALLNELGFVSSEPAGQRPALRPQLQKAVAKAASGFKVNGGENYRAREC</sequence>
<protein>
    <submittedName>
        <fullName evidence="1">Uncharacterized protein</fullName>
    </submittedName>
</protein>
<dbReference type="EMBL" id="CAJNDS010002775">
    <property type="protein sequence ID" value="CAE7592500.1"/>
    <property type="molecule type" value="Genomic_DNA"/>
</dbReference>
<dbReference type="OrthoDB" id="426975at2759"/>
<evidence type="ECO:0000313" key="2">
    <source>
        <dbReference type="Proteomes" id="UP000604046"/>
    </source>
</evidence>
<proteinExistence type="predicted"/>
<keyword evidence="2" id="KW-1185">Reference proteome</keyword>
<gene>
    <name evidence="1" type="ORF">SNAT2548_LOCUS33729</name>
</gene>
<name>A0A812V1N3_9DINO</name>
<accession>A0A812V1N3</accession>
<comment type="caution">
    <text evidence="1">The sequence shown here is derived from an EMBL/GenBank/DDBJ whole genome shotgun (WGS) entry which is preliminary data.</text>
</comment>
<organism evidence="1 2">
    <name type="scientific">Symbiodinium natans</name>
    <dbReference type="NCBI Taxonomy" id="878477"/>
    <lineage>
        <taxon>Eukaryota</taxon>
        <taxon>Sar</taxon>
        <taxon>Alveolata</taxon>
        <taxon>Dinophyceae</taxon>
        <taxon>Suessiales</taxon>
        <taxon>Symbiodiniaceae</taxon>
        <taxon>Symbiodinium</taxon>
    </lineage>
</organism>
<reference evidence="1" key="1">
    <citation type="submission" date="2021-02" db="EMBL/GenBank/DDBJ databases">
        <authorList>
            <person name="Dougan E. K."/>
            <person name="Rhodes N."/>
            <person name="Thang M."/>
            <person name="Chan C."/>
        </authorList>
    </citation>
    <scope>NUCLEOTIDE SEQUENCE</scope>
</reference>